<feature type="chain" id="PRO_5038835187" evidence="2">
    <location>
        <begin position="40"/>
        <end position="580"/>
    </location>
</feature>
<protein>
    <submittedName>
        <fullName evidence="3">Uncharacterized protein</fullName>
    </submittedName>
</protein>
<keyword evidence="2" id="KW-0732">Signal</keyword>
<evidence type="ECO:0000313" key="4">
    <source>
        <dbReference type="Proteomes" id="UP000013085"/>
    </source>
</evidence>
<dbReference type="GeneID" id="57959935"/>
<comment type="caution">
    <text evidence="3">The sequence shown here is derived from an EMBL/GenBank/DDBJ whole genome shotgun (WGS) entry which is preliminary data.</text>
</comment>
<organism evidence="3 4">
    <name type="scientific">[Clostridium] clostridioforme 90A8</name>
    <dbReference type="NCBI Taxonomy" id="999408"/>
    <lineage>
        <taxon>Bacteria</taxon>
        <taxon>Bacillati</taxon>
        <taxon>Bacillota</taxon>
        <taxon>Clostridia</taxon>
        <taxon>Lachnospirales</taxon>
        <taxon>Lachnospiraceae</taxon>
        <taxon>Enterocloster</taxon>
    </lineage>
</organism>
<sequence>MKKIHGISAYGKKLCRIRIHRITAPGLAACLLFMAVGLAACQSAASGTGEQKESSADVRGQGGTGQKDRENGAPEGENVQEAEASQRQRDTPGTPAMGDGQEAAKAEKGADGPGTVDRWQMVPEYGICKKGEPALYVLDMDASQMKTDADGVSARLLSAVYQDNVISVRVKLRDDTVTLIPDEKVKDILKQEEEKQKKQEQGIYTIWDDSYFCIDSDKNIYGHSAFRDRIRAEKKAQKEEGARAVTFDRINGKGMAGLGFAQQQNSISYKDNGKGGYYISEVSEKTIGKGRFTLDEPEGVYELWLDGFKEPMKIVFKRAPAYDSLEDIKGMVDHEGFYGMAEGRVEEDGLRLTTYTYSQDGYRIGFSRGKLMATLSDGRTTELVPVPGEQLTTSLDQLSGIRPRSIQETLYRIPEGAVVTEASLHAERPIVISPEQGTVLEIPVSGERQPLDMVVEFRDCRIYLNGVSPMDELYQYGTDENGTPLTKHMAYIDARAEMRDADKNLYYVNAVQPEKGREDSSKDPLKTVYAMADMAGADKYNAGELAGFKAVYQEGESVIRLQLQRPSYGWNQEFVLPVQM</sequence>
<dbReference type="PATRIC" id="fig|999408.3.peg.1701"/>
<dbReference type="EMBL" id="AGYR01000013">
    <property type="protein sequence ID" value="ENZ17631.1"/>
    <property type="molecule type" value="Genomic_DNA"/>
</dbReference>
<name>A0A0E2HRF6_9FIRM</name>
<evidence type="ECO:0000313" key="3">
    <source>
        <dbReference type="EMBL" id="ENZ17631.1"/>
    </source>
</evidence>
<feature type="signal peptide" evidence="2">
    <location>
        <begin position="1"/>
        <end position="39"/>
    </location>
</feature>
<dbReference type="RefSeq" id="WP_002583523.1">
    <property type="nucleotide sequence ID" value="NZ_KB851018.1"/>
</dbReference>
<gene>
    <name evidence="3" type="ORF">HMPREF1090_01581</name>
</gene>
<dbReference type="AlphaFoldDB" id="A0A0E2HRF6"/>
<evidence type="ECO:0000256" key="1">
    <source>
        <dbReference type="SAM" id="MobiDB-lite"/>
    </source>
</evidence>
<dbReference type="HOGENOM" id="CLU_033698_0_0_9"/>
<feature type="region of interest" description="Disordered" evidence="1">
    <location>
        <begin position="46"/>
        <end position="116"/>
    </location>
</feature>
<reference evidence="3 4" key="1">
    <citation type="submission" date="2013-01" db="EMBL/GenBank/DDBJ databases">
        <title>The Genome Sequence of Clostridium clostridioforme 90A8.</title>
        <authorList>
            <consortium name="The Broad Institute Genome Sequencing Platform"/>
            <person name="Earl A."/>
            <person name="Ward D."/>
            <person name="Feldgarden M."/>
            <person name="Gevers D."/>
            <person name="Courvalin P."/>
            <person name="Lambert T."/>
            <person name="Walker B."/>
            <person name="Young S.K."/>
            <person name="Zeng Q."/>
            <person name="Gargeya S."/>
            <person name="Fitzgerald M."/>
            <person name="Haas B."/>
            <person name="Abouelleil A."/>
            <person name="Alvarado L."/>
            <person name="Arachchi H.M."/>
            <person name="Berlin A.M."/>
            <person name="Chapman S.B."/>
            <person name="Dewar J."/>
            <person name="Goldberg J."/>
            <person name="Griggs A."/>
            <person name="Gujja S."/>
            <person name="Hansen M."/>
            <person name="Howarth C."/>
            <person name="Imamovic A."/>
            <person name="Larimer J."/>
            <person name="McCowan C."/>
            <person name="Murphy C."/>
            <person name="Neiman D."/>
            <person name="Pearson M."/>
            <person name="Priest M."/>
            <person name="Roberts A."/>
            <person name="Saif S."/>
            <person name="Shea T."/>
            <person name="Sisk P."/>
            <person name="Sykes S."/>
            <person name="Wortman J."/>
            <person name="Nusbaum C."/>
            <person name="Birren B."/>
        </authorList>
    </citation>
    <scope>NUCLEOTIDE SEQUENCE [LARGE SCALE GENOMIC DNA]</scope>
    <source>
        <strain evidence="3 4">90A8</strain>
    </source>
</reference>
<evidence type="ECO:0000256" key="2">
    <source>
        <dbReference type="SAM" id="SignalP"/>
    </source>
</evidence>
<dbReference type="Proteomes" id="UP000013085">
    <property type="component" value="Unassembled WGS sequence"/>
</dbReference>
<accession>A0A0E2HRF6</accession>
<proteinExistence type="predicted"/>